<accession>A0A5Q2V9G8</accession>
<organism evidence="2 3">
    <name type="scientific">Serratia proteamaculans</name>
    <dbReference type="NCBI Taxonomy" id="28151"/>
    <lineage>
        <taxon>Bacteria</taxon>
        <taxon>Pseudomonadati</taxon>
        <taxon>Pseudomonadota</taxon>
        <taxon>Gammaproteobacteria</taxon>
        <taxon>Enterobacterales</taxon>
        <taxon>Yersiniaceae</taxon>
        <taxon>Serratia</taxon>
    </lineage>
</organism>
<dbReference type="Proteomes" id="UP000381260">
    <property type="component" value="Chromosome"/>
</dbReference>
<dbReference type="PROSITE" id="PS51257">
    <property type="entry name" value="PROKAR_LIPOPROTEIN"/>
    <property type="match status" value="1"/>
</dbReference>
<protein>
    <recommendedName>
        <fullName evidence="1">DUF7480 domain-containing protein</fullName>
    </recommendedName>
</protein>
<dbReference type="InterPro" id="IPR054657">
    <property type="entry name" value="T6SS_periplasmic_put"/>
</dbReference>
<name>A0A5Q2V9G8_SERPR</name>
<sequence>MKRIFILSLPFLLAGCPSMEDRIPVDYPATVTLRDGAVCVTVMPESDEKLAGISINRLDNTQNRDFKFFDPLREITPNQCAPDKGYVFAPGQKYHFSVKLISPKKQQAGDFPFAREFVTEFSVNQSNGILQVEALPTSR</sequence>
<evidence type="ECO:0000313" key="2">
    <source>
        <dbReference type="EMBL" id="QGH60799.1"/>
    </source>
</evidence>
<reference evidence="2 3" key="1">
    <citation type="submission" date="2019-11" db="EMBL/GenBank/DDBJ databases">
        <title>The Phosphoenolpyruvate Phosphotransferase System Regulates Serratia proteamaculans 336X Biofilm Formation and Wheat Roots colonization.</title>
        <authorList>
            <person name="Liu F."/>
        </authorList>
    </citation>
    <scope>NUCLEOTIDE SEQUENCE [LARGE SCALE GENOMIC DNA]</scope>
    <source>
        <strain evidence="2 3">336X</strain>
    </source>
</reference>
<gene>
    <name evidence="2" type="ORF">GHV41_08055</name>
</gene>
<evidence type="ECO:0000313" key="3">
    <source>
        <dbReference type="Proteomes" id="UP000381260"/>
    </source>
</evidence>
<dbReference type="AlphaFoldDB" id="A0A5Q2V9G8"/>
<proteinExistence type="predicted"/>
<dbReference type="EMBL" id="CP045913">
    <property type="protein sequence ID" value="QGH60799.1"/>
    <property type="molecule type" value="Genomic_DNA"/>
</dbReference>
<dbReference type="InterPro" id="IPR055903">
    <property type="entry name" value="DUF7480"/>
</dbReference>
<feature type="domain" description="DUF7480" evidence="1">
    <location>
        <begin position="26"/>
        <end position="125"/>
    </location>
</feature>
<evidence type="ECO:0000259" key="1">
    <source>
        <dbReference type="Pfam" id="PF24295"/>
    </source>
</evidence>
<dbReference type="NCBIfam" id="NF045617">
    <property type="entry name" value="mostly_LP"/>
    <property type="match status" value="1"/>
</dbReference>
<dbReference type="RefSeq" id="WP_153858204.1">
    <property type="nucleotide sequence ID" value="NZ_CP045913.1"/>
</dbReference>
<dbReference type="Pfam" id="PF24295">
    <property type="entry name" value="DUF7480"/>
    <property type="match status" value="1"/>
</dbReference>